<organism evidence="1 2">
    <name type="scientific">Dentiscutata erythropus</name>
    <dbReference type="NCBI Taxonomy" id="1348616"/>
    <lineage>
        <taxon>Eukaryota</taxon>
        <taxon>Fungi</taxon>
        <taxon>Fungi incertae sedis</taxon>
        <taxon>Mucoromycota</taxon>
        <taxon>Glomeromycotina</taxon>
        <taxon>Glomeromycetes</taxon>
        <taxon>Diversisporales</taxon>
        <taxon>Gigasporaceae</taxon>
        <taxon>Dentiscutata</taxon>
    </lineage>
</organism>
<comment type="caution">
    <text evidence="1">The sequence shown here is derived from an EMBL/GenBank/DDBJ whole genome shotgun (WGS) entry which is preliminary data.</text>
</comment>
<sequence length="63" mass="7567">IECLTSYEVASTEDNILIFEDHINDFFDYTKRNTRASENNMLYEVNQYLDEQIADRTINVLEW</sequence>
<reference evidence="1" key="1">
    <citation type="submission" date="2021-06" db="EMBL/GenBank/DDBJ databases">
        <authorList>
            <person name="Kallberg Y."/>
            <person name="Tangrot J."/>
            <person name="Rosling A."/>
        </authorList>
    </citation>
    <scope>NUCLEOTIDE SEQUENCE</scope>
    <source>
        <strain evidence="1">MA453B</strain>
    </source>
</reference>
<dbReference type="OrthoDB" id="1937594at2759"/>
<feature type="non-terminal residue" evidence="1">
    <location>
        <position position="1"/>
    </location>
</feature>
<evidence type="ECO:0000313" key="2">
    <source>
        <dbReference type="Proteomes" id="UP000789405"/>
    </source>
</evidence>
<accession>A0A9N9JYY7</accession>
<dbReference type="Proteomes" id="UP000789405">
    <property type="component" value="Unassembled WGS sequence"/>
</dbReference>
<dbReference type="EMBL" id="CAJVPY010037539">
    <property type="protein sequence ID" value="CAG8803025.1"/>
    <property type="molecule type" value="Genomic_DNA"/>
</dbReference>
<keyword evidence="2" id="KW-1185">Reference proteome</keyword>
<protein>
    <submittedName>
        <fullName evidence="1">18626_t:CDS:1</fullName>
    </submittedName>
</protein>
<proteinExistence type="predicted"/>
<evidence type="ECO:0000313" key="1">
    <source>
        <dbReference type="EMBL" id="CAG8803025.1"/>
    </source>
</evidence>
<gene>
    <name evidence="1" type="ORF">DERYTH_LOCUS23808</name>
</gene>
<name>A0A9N9JYY7_9GLOM</name>
<dbReference type="AlphaFoldDB" id="A0A9N9JYY7"/>